<evidence type="ECO:0000313" key="9">
    <source>
        <dbReference type="Proteomes" id="UP000009131"/>
    </source>
</evidence>
<dbReference type="GO" id="GO:0006611">
    <property type="term" value="P:protein export from nucleus"/>
    <property type="evidence" value="ECO:0007669"/>
    <property type="project" value="TreeGrafter"/>
</dbReference>
<dbReference type="OMA" id="PRANTHH"/>
<dbReference type="RefSeq" id="XP_014568467.1">
    <property type="nucleotide sequence ID" value="XM_014712981.1"/>
</dbReference>
<name>G7E9A1_MIXOS</name>
<feature type="region of interest" description="Disordered" evidence="6">
    <location>
        <begin position="413"/>
        <end position="467"/>
    </location>
</feature>
<dbReference type="PROSITE" id="PS00107">
    <property type="entry name" value="PROTEIN_KINASE_ATP"/>
    <property type="match status" value="1"/>
</dbReference>
<evidence type="ECO:0000313" key="8">
    <source>
        <dbReference type="EMBL" id="GAA99220.1"/>
    </source>
</evidence>
<accession>G7E9A1</accession>
<sequence length="467" mass="51511">MKSRFSLRNKPDGESAPGTGKPDAKADKKRPPMLTGLFNETRKILQAVPDDWPMFSSRQEDYELKDVIGFGASSVVYSAYFKPLDRDCAIKVIDLERCSSSAIDMLRRETQLMSLSKHTNVLRVRGEWVAQSKLCIATRLMHHGSLLDIIRFAHQDGLDEVTCATILKQALCGLAYLHLNGYVHRDLKPANVLLDSDGTVLLGDFGVASLLLDGSNTNGTSRTTFVGTPLYIAPEVVRSDLYNQAADIWSLGISAIEIATGKLPGQYLSTTKQLLATVNDVSPTLDILANKHTFSKAFKDVIDNCLQKEPAKRPTAAKLLGHAFFRQARSKQHLVTQILADLPPVSERQHRRRLDSIHNSIYNDSWDFNSINTPARSIADTRDIFAGFTAALVPPSPGFSLLQSQMLATGLPLPESPLPASPADEDLPFSPRRMRHGSASDSMSRAHQRHRSVTFDTGASSVRDVYE</sequence>
<evidence type="ECO:0000256" key="2">
    <source>
        <dbReference type="ARBA" id="ARBA00022741"/>
    </source>
</evidence>
<dbReference type="GO" id="GO:0043539">
    <property type="term" value="F:protein serine/threonine kinase activator activity"/>
    <property type="evidence" value="ECO:0007669"/>
    <property type="project" value="InterPro"/>
</dbReference>
<dbReference type="PROSITE" id="PS50011">
    <property type="entry name" value="PROTEIN_KINASE_DOM"/>
    <property type="match status" value="1"/>
</dbReference>
<reference evidence="8 9" key="1">
    <citation type="journal article" date="2011" name="J. Gen. Appl. Microbiol.">
        <title>Draft genome sequencing of the enigmatic basidiomycete Mixia osmundae.</title>
        <authorList>
            <person name="Nishida H."/>
            <person name="Nagatsuka Y."/>
            <person name="Sugiyama J."/>
        </authorList>
    </citation>
    <scope>NUCLEOTIDE SEQUENCE [LARGE SCALE GENOMIC DNA]</scope>
    <source>
        <strain evidence="9">CBS 9802 / IAM 14324 / JCM 22182 / KY 12970</strain>
    </source>
</reference>
<dbReference type="EMBL" id="BABT02000220">
    <property type="protein sequence ID" value="GAA99220.1"/>
    <property type="molecule type" value="Genomic_DNA"/>
</dbReference>
<keyword evidence="5" id="KW-0808">Transferase</keyword>
<dbReference type="Gene3D" id="3.30.200.20">
    <property type="entry name" value="Phosphorylase Kinase, domain 1"/>
    <property type="match status" value="1"/>
</dbReference>
<keyword evidence="3 4" id="KW-0067">ATP-binding</keyword>
<dbReference type="InterPro" id="IPR047173">
    <property type="entry name" value="STRAD_A/B-like"/>
</dbReference>
<dbReference type="GO" id="GO:0005524">
    <property type="term" value="F:ATP binding"/>
    <property type="evidence" value="ECO:0007669"/>
    <property type="project" value="UniProtKB-UniRule"/>
</dbReference>
<dbReference type="eggNOG" id="KOG0582">
    <property type="taxonomic scope" value="Eukaryota"/>
</dbReference>
<dbReference type="SMART" id="SM00220">
    <property type="entry name" value="S_TKc"/>
    <property type="match status" value="1"/>
</dbReference>
<evidence type="ECO:0000259" key="7">
    <source>
        <dbReference type="PROSITE" id="PS50011"/>
    </source>
</evidence>
<keyword evidence="5" id="KW-0418">Kinase</keyword>
<dbReference type="HOGENOM" id="CLU_585368_0_0_1"/>
<dbReference type="InterPro" id="IPR017441">
    <property type="entry name" value="Protein_kinase_ATP_BS"/>
</dbReference>
<feature type="domain" description="Protein kinase" evidence="7">
    <location>
        <begin position="62"/>
        <end position="325"/>
    </location>
</feature>
<keyword evidence="5" id="KW-0723">Serine/threonine-protein kinase</keyword>
<dbReference type="InterPro" id="IPR008271">
    <property type="entry name" value="Ser/Thr_kinase_AS"/>
</dbReference>
<dbReference type="AlphaFoldDB" id="G7E9A1"/>
<dbReference type="PANTHER" id="PTHR48014:SF21">
    <property type="entry name" value="SERINE_THREONINE-PROTEIN KINASE FRAY2"/>
    <property type="match status" value="1"/>
</dbReference>
<dbReference type="GO" id="GO:1902554">
    <property type="term" value="C:serine/threonine protein kinase complex"/>
    <property type="evidence" value="ECO:0007669"/>
    <property type="project" value="TreeGrafter"/>
</dbReference>
<evidence type="ECO:0000256" key="5">
    <source>
        <dbReference type="RuleBase" id="RU000304"/>
    </source>
</evidence>
<feature type="binding site" evidence="4">
    <location>
        <position position="91"/>
    </location>
    <ligand>
        <name>ATP</name>
        <dbReference type="ChEBI" id="CHEBI:30616"/>
    </ligand>
</feature>
<reference evidence="8 9" key="2">
    <citation type="journal article" date="2012" name="Open Biol.">
        <title>Characteristics of nucleosomes and linker DNA regions on the genome of the basidiomycete Mixia osmundae revealed by mono- and dinucleosome mapping.</title>
        <authorList>
            <person name="Nishida H."/>
            <person name="Kondo S."/>
            <person name="Matsumoto T."/>
            <person name="Suzuki Y."/>
            <person name="Yoshikawa H."/>
            <person name="Taylor T.D."/>
            <person name="Sugiyama J."/>
        </authorList>
    </citation>
    <scope>NUCLEOTIDE SEQUENCE [LARGE SCALE GENOMIC DNA]</scope>
    <source>
        <strain evidence="9">CBS 9802 / IAM 14324 / JCM 22182 / KY 12970</strain>
    </source>
</reference>
<proteinExistence type="inferred from homology"/>
<organism evidence="8 9">
    <name type="scientific">Mixia osmundae (strain CBS 9802 / IAM 14324 / JCM 22182 / KY 12970)</name>
    <dbReference type="NCBI Taxonomy" id="764103"/>
    <lineage>
        <taxon>Eukaryota</taxon>
        <taxon>Fungi</taxon>
        <taxon>Dikarya</taxon>
        <taxon>Basidiomycota</taxon>
        <taxon>Pucciniomycotina</taxon>
        <taxon>Mixiomycetes</taxon>
        <taxon>Mixiales</taxon>
        <taxon>Mixiaceae</taxon>
        <taxon>Mixia</taxon>
    </lineage>
</organism>
<dbReference type="Proteomes" id="UP000009131">
    <property type="component" value="Unassembled WGS sequence"/>
</dbReference>
<dbReference type="FunCoup" id="G7E9A1">
    <property type="interactions" value="346"/>
</dbReference>
<dbReference type="STRING" id="764103.G7E9A1"/>
<dbReference type="SUPFAM" id="SSF56112">
    <property type="entry name" value="Protein kinase-like (PK-like)"/>
    <property type="match status" value="1"/>
</dbReference>
<keyword evidence="9" id="KW-1185">Reference proteome</keyword>
<evidence type="ECO:0000256" key="3">
    <source>
        <dbReference type="ARBA" id="ARBA00022840"/>
    </source>
</evidence>
<feature type="region of interest" description="Disordered" evidence="6">
    <location>
        <begin position="1"/>
        <end position="32"/>
    </location>
</feature>
<evidence type="ECO:0000256" key="4">
    <source>
        <dbReference type="PROSITE-ProRule" id="PRU10141"/>
    </source>
</evidence>
<comment type="caution">
    <text evidence="8">The sequence shown here is derived from an EMBL/GenBank/DDBJ whole genome shotgun (WGS) entry which is preliminary data.</text>
</comment>
<comment type="similarity">
    <text evidence="1">Belongs to the protein kinase superfamily. STE Ser/Thr protein kinase family. STE20 subfamily.</text>
</comment>
<evidence type="ECO:0000256" key="1">
    <source>
        <dbReference type="ARBA" id="ARBA00008874"/>
    </source>
</evidence>
<protein>
    <recommendedName>
        <fullName evidence="7">Protein kinase domain-containing protein</fullName>
    </recommendedName>
</protein>
<keyword evidence="2 4" id="KW-0547">Nucleotide-binding</keyword>
<dbReference type="InterPro" id="IPR000719">
    <property type="entry name" value="Prot_kinase_dom"/>
</dbReference>
<dbReference type="GO" id="GO:0004674">
    <property type="term" value="F:protein serine/threonine kinase activity"/>
    <property type="evidence" value="ECO:0007669"/>
    <property type="project" value="UniProtKB-KW"/>
</dbReference>
<dbReference type="OrthoDB" id="248923at2759"/>
<dbReference type="PROSITE" id="PS00108">
    <property type="entry name" value="PROTEIN_KINASE_ST"/>
    <property type="match status" value="1"/>
</dbReference>
<dbReference type="InterPro" id="IPR011009">
    <property type="entry name" value="Kinase-like_dom_sf"/>
</dbReference>
<evidence type="ECO:0000256" key="6">
    <source>
        <dbReference type="SAM" id="MobiDB-lite"/>
    </source>
</evidence>
<dbReference type="PANTHER" id="PTHR48014">
    <property type="entry name" value="SERINE/THREONINE-PROTEIN KINASE FRAY2"/>
    <property type="match status" value="1"/>
</dbReference>
<dbReference type="InParanoid" id="G7E9A1"/>
<dbReference type="Pfam" id="PF00069">
    <property type="entry name" value="Pkinase"/>
    <property type="match status" value="1"/>
</dbReference>
<gene>
    <name evidence="8" type="primary">Mo05913</name>
    <name evidence="8" type="ORF">E5Q_05913</name>
</gene>
<dbReference type="Gene3D" id="1.10.510.10">
    <property type="entry name" value="Transferase(Phosphotransferase) domain 1"/>
    <property type="match status" value="1"/>
</dbReference>